<evidence type="ECO:0000313" key="8">
    <source>
        <dbReference type="EMBL" id="PIS22245.1"/>
    </source>
</evidence>
<dbReference type="EMBL" id="PEYU01000065">
    <property type="protein sequence ID" value="PIS22245.1"/>
    <property type="molecule type" value="Genomic_DNA"/>
</dbReference>
<dbReference type="PANTHER" id="PTHR12903">
    <property type="entry name" value="MITOCHONDRIAL RIBOSOMAL PROTEIN L24"/>
    <property type="match status" value="1"/>
</dbReference>
<comment type="function">
    <text evidence="5">One of the proteins that surrounds the polypeptide exit tunnel on the outside of the subunit.</text>
</comment>
<dbReference type="InterPro" id="IPR057264">
    <property type="entry name" value="Ribosomal_uL24_C"/>
</dbReference>
<dbReference type="PROSITE" id="PS01108">
    <property type="entry name" value="RIBOSOMAL_L24"/>
    <property type="match status" value="1"/>
</dbReference>
<dbReference type="NCBIfam" id="TIGR01079">
    <property type="entry name" value="rplX_bact"/>
    <property type="match status" value="1"/>
</dbReference>
<evidence type="ECO:0000256" key="1">
    <source>
        <dbReference type="ARBA" id="ARBA00010618"/>
    </source>
</evidence>
<proteinExistence type="inferred from homology"/>
<dbReference type="Proteomes" id="UP000231252">
    <property type="component" value="Unassembled WGS sequence"/>
</dbReference>
<dbReference type="Pfam" id="PF00467">
    <property type="entry name" value="KOW"/>
    <property type="match status" value="1"/>
</dbReference>
<dbReference type="InterPro" id="IPR005825">
    <property type="entry name" value="Ribosomal_uL24_CS"/>
</dbReference>
<dbReference type="GO" id="GO:0019843">
    <property type="term" value="F:rRNA binding"/>
    <property type="evidence" value="ECO:0007669"/>
    <property type="project" value="UniProtKB-UniRule"/>
</dbReference>
<comment type="caution">
    <text evidence="8">The sequence shown here is derived from an EMBL/GenBank/DDBJ whole genome shotgun (WGS) entry which is preliminary data.</text>
</comment>
<sequence>MKIRKNDKVKILVGKDAGKQGKVLMVLKEAGKVVVEGVNIATRHVKPGKVSKEGGIIKIEKPISVSNVMLMCEKCGKAVRVGFSIVGDKKYRVCKKCGEVFGK</sequence>
<dbReference type="GO" id="GO:1990904">
    <property type="term" value="C:ribonucleoprotein complex"/>
    <property type="evidence" value="ECO:0007669"/>
    <property type="project" value="UniProtKB-KW"/>
</dbReference>
<evidence type="ECO:0000259" key="7">
    <source>
        <dbReference type="SMART" id="SM00739"/>
    </source>
</evidence>
<dbReference type="GO" id="GO:0006412">
    <property type="term" value="P:translation"/>
    <property type="evidence" value="ECO:0007669"/>
    <property type="project" value="UniProtKB-UniRule"/>
</dbReference>
<keyword evidence="2 5" id="KW-0689">Ribosomal protein</keyword>
<evidence type="ECO:0000256" key="5">
    <source>
        <dbReference type="HAMAP-Rule" id="MF_01326"/>
    </source>
</evidence>
<dbReference type="SUPFAM" id="SSF50104">
    <property type="entry name" value="Translation proteins SH3-like domain"/>
    <property type="match status" value="1"/>
</dbReference>
<evidence type="ECO:0000256" key="2">
    <source>
        <dbReference type="ARBA" id="ARBA00022980"/>
    </source>
</evidence>
<dbReference type="InterPro" id="IPR014722">
    <property type="entry name" value="Rib_uL2_dom2"/>
</dbReference>
<dbReference type="Gene3D" id="2.30.30.30">
    <property type="match status" value="1"/>
</dbReference>
<dbReference type="HAMAP" id="MF_01326_B">
    <property type="entry name" value="Ribosomal_uL24_B"/>
    <property type="match status" value="1"/>
</dbReference>
<feature type="domain" description="KOW" evidence="7">
    <location>
        <begin position="2"/>
        <end position="29"/>
    </location>
</feature>
<organism evidence="8 9">
    <name type="scientific">candidate division WWE3 bacterium CG08_land_8_20_14_0_20_41_10</name>
    <dbReference type="NCBI Taxonomy" id="1975085"/>
    <lineage>
        <taxon>Bacteria</taxon>
        <taxon>Katanobacteria</taxon>
    </lineage>
</organism>
<keyword evidence="5" id="KW-0699">rRNA-binding</keyword>
<comment type="function">
    <text evidence="5">One of two assembly initiator proteins, it binds directly to the 5'-end of the 23S rRNA, where it nucleates assembly of the 50S subunit.</text>
</comment>
<reference evidence="9" key="1">
    <citation type="submission" date="2017-09" db="EMBL/GenBank/DDBJ databases">
        <title>Depth-based differentiation of microbial function through sediment-hosted aquifers and enrichment of novel symbionts in the deep terrestrial subsurface.</title>
        <authorList>
            <person name="Probst A.J."/>
            <person name="Ladd B."/>
            <person name="Jarett J.K."/>
            <person name="Geller-Mcgrath D.E."/>
            <person name="Sieber C.M.K."/>
            <person name="Emerson J.B."/>
            <person name="Anantharaman K."/>
            <person name="Thomas B.C."/>
            <person name="Malmstrom R."/>
            <person name="Stieglmeier M."/>
            <person name="Klingl A."/>
            <person name="Woyke T."/>
            <person name="Ryan C.M."/>
            <person name="Banfield J.F."/>
        </authorList>
    </citation>
    <scope>NUCLEOTIDE SEQUENCE [LARGE SCALE GENOMIC DNA]</scope>
</reference>
<keyword evidence="5" id="KW-0694">RNA-binding</keyword>
<dbReference type="InterPro" id="IPR005824">
    <property type="entry name" value="KOW"/>
</dbReference>
<name>A0A2H0XBQ6_UNCKA</name>
<evidence type="ECO:0000256" key="4">
    <source>
        <dbReference type="ARBA" id="ARBA00035206"/>
    </source>
</evidence>
<evidence type="ECO:0000256" key="3">
    <source>
        <dbReference type="ARBA" id="ARBA00023274"/>
    </source>
</evidence>
<dbReference type="Pfam" id="PF17136">
    <property type="entry name" value="ribosomal_L24"/>
    <property type="match status" value="1"/>
</dbReference>
<comment type="similarity">
    <text evidence="1 5 6">Belongs to the universal ribosomal protein uL24 family.</text>
</comment>
<dbReference type="InterPro" id="IPR008991">
    <property type="entry name" value="Translation_prot_SH3-like_sf"/>
</dbReference>
<gene>
    <name evidence="5" type="primary">rplX</name>
    <name evidence="8" type="ORF">COT50_02900</name>
</gene>
<dbReference type="AlphaFoldDB" id="A0A2H0XBQ6"/>
<evidence type="ECO:0000256" key="6">
    <source>
        <dbReference type="RuleBase" id="RU003477"/>
    </source>
</evidence>
<dbReference type="InterPro" id="IPR003256">
    <property type="entry name" value="Ribosomal_uL24"/>
</dbReference>
<dbReference type="GO" id="GO:0003735">
    <property type="term" value="F:structural constituent of ribosome"/>
    <property type="evidence" value="ECO:0007669"/>
    <property type="project" value="InterPro"/>
</dbReference>
<accession>A0A2H0XBQ6</accession>
<evidence type="ECO:0000313" key="9">
    <source>
        <dbReference type="Proteomes" id="UP000231252"/>
    </source>
</evidence>
<dbReference type="CDD" id="cd06089">
    <property type="entry name" value="KOW_RPL26"/>
    <property type="match status" value="1"/>
</dbReference>
<dbReference type="SMART" id="SM00739">
    <property type="entry name" value="KOW"/>
    <property type="match status" value="1"/>
</dbReference>
<keyword evidence="3 5" id="KW-0687">Ribonucleoprotein</keyword>
<dbReference type="GO" id="GO:0005840">
    <property type="term" value="C:ribosome"/>
    <property type="evidence" value="ECO:0007669"/>
    <property type="project" value="UniProtKB-KW"/>
</dbReference>
<dbReference type="InterPro" id="IPR041988">
    <property type="entry name" value="Ribosomal_uL24_KOW"/>
</dbReference>
<protein>
    <recommendedName>
        <fullName evidence="4 5">Large ribosomal subunit protein uL24</fullName>
    </recommendedName>
</protein>
<comment type="subunit">
    <text evidence="5">Part of the 50S ribosomal subunit.</text>
</comment>